<dbReference type="Proteomes" id="UP000185904">
    <property type="component" value="Unassembled WGS sequence"/>
</dbReference>
<dbReference type="GeneID" id="34594337"/>
<evidence type="ECO:0000313" key="2">
    <source>
        <dbReference type="Proteomes" id="UP000185904"/>
    </source>
</evidence>
<name>A0A178C1B9_9EURO</name>
<keyword evidence="2" id="KW-1185">Reference proteome</keyword>
<organism evidence="1 2">
    <name type="scientific">Fonsecaea nubica</name>
    <dbReference type="NCBI Taxonomy" id="856822"/>
    <lineage>
        <taxon>Eukaryota</taxon>
        <taxon>Fungi</taxon>
        <taxon>Dikarya</taxon>
        <taxon>Ascomycota</taxon>
        <taxon>Pezizomycotina</taxon>
        <taxon>Eurotiomycetes</taxon>
        <taxon>Chaetothyriomycetidae</taxon>
        <taxon>Chaetothyriales</taxon>
        <taxon>Herpotrichiellaceae</taxon>
        <taxon>Fonsecaea</taxon>
    </lineage>
</organism>
<dbReference type="GO" id="GO:0016874">
    <property type="term" value="F:ligase activity"/>
    <property type="evidence" value="ECO:0007669"/>
    <property type="project" value="UniProtKB-KW"/>
</dbReference>
<gene>
    <name evidence="1" type="ORF">AYO20_10950</name>
</gene>
<accession>A0A178C1B9</accession>
<reference evidence="1 2" key="1">
    <citation type="submission" date="2016-03" db="EMBL/GenBank/DDBJ databases">
        <title>The draft genome sequence of Fonsecaea nubica causative agent of cutaneous subcutaneous infection in human host.</title>
        <authorList>
            <person name="Costa F."/>
            <person name="Sybren D.H."/>
            <person name="Raittz R.T."/>
            <person name="Weiss V.A."/>
            <person name="Leao A.C."/>
            <person name="Gomes R."/>
            <person name="De Souza E.M."/>
            <person name="Pedrosa F.O."/>
            <person name="Steffens M.B."/>
            <person name="Bombassaro A."/>
            <person name="Tadra-Sfeir M.Z."/>
            <person name="Moreno L.F."/>
            <person name="Najafzadeh M.J."/>
            <person name="Felipe M.S."/>
            <person name="Teixeira M."/>
            <person name="Sun J."/>
            <person name="Xi L."/>
            <person name="Castro M.A."/>
            <person name="Vicente V.A."/>
        </authorList>
    </citation>
    <scope>NUCLEOTIDE SEQUENCE [LARGE SCALE GENOMIC DNA]</scope>
    <source>
        <strain evidence="1 2">CBS 269.64</strain>
    </source>
</reference>
<dbReference type="OrthoDB" id="431202at2759"/>
<dbReference type="RefSeq" id="XP_022494825.1">
    <property type="nucleotide sequence ID" value="XM_022649205.1"/>
</dbReference>
<protein>
    <submittedName>
        <fullName evidence="1">Tryptophan--tRNA ligase, cytoplasmic</fullName>
    </submittedName>
</protein>
<evidence type="ECO:0000313" key="1">
    <source>
        <dbReference type="EMBL" id="OAL23700.1"/>
    </source>
</evidence>
<comment type="caution">
    <text evidence="1">The sequence shown here is derived from an EMBL/GenBank/DDBJ whole genome shotgun (WGS) entry which is preliminary data.</text>
</comment>
<dbReference type="EMBL" id="LVCJ01000127">
    <property type="protein sequence ID" value="OAL23700.1"/>
    <property type="molecule type" value="Genomic_DNA"/>
</dbReference>
<keyword evidence="1" id="KW-0436">Ligase</keyword>
<sequence>MSLFFSGKIGETVLNATAGTPGSQTVAGFQPNPCSFDLLNVAIDTNIGIPILIGILKTLTIGLRYTPLANPPESSSRRLCNILLFHVASSTYSCSCSEEYNVTSVPYLVIQRDGKTLETLRAADVDKRLGLLHIQAFRLAGRVGAEAIEELNERLAKLIKAA</sequence>
<proteinExistence type="predicted"/>
<dbReference type="AlphaFoldDB" id="A0A178C1B9"/>